<dbReference type="InterPro" id="IPR036770">
    <property type="entry name" value="Ankyrin_rpt-contain_sf"/>
</dbReference>
<dbReference type="AlphaFoldDB" id="A0AAD9KPA4"/>
<evidence type="ECO:0000256" key="1">
    <source>
        <dbReference type="ARBA" id="ARBA00022737"/>
    </source>
</evidence>
<dbReference type="Pfam" id="PF12796">
    <property type="entry name" value="Ank_2"/>
    <property type="match status" value="1"/>
</dbReference>
<dbReference type="InterPro" id="IPR002110">
    <property type="entry name" value="Ankyrin_rpt"/>
</dbReference>
<protein>
    <recommendedName>
        <fullName evidence="4">SOCS box domain-containing protein</fullName>
    </recommendedName>
</protein>
<organism evidence="5 6">
    <name type="scientific">Ridgeia piscesae</name>
    <name type="common">Tubeworm</name>
    <dbReference type="NCBI Taxonomy" id="27915"/>
    <lineage>
        <taxon>Eukaryota</taxon>
        <taxon>Metazoa</taxon>
        <taxon>Spiralia</taxon>
        <taxon>Lophotrochozoa</taxon>
        <taxon>Annelida</taxon>
        <taxon>Polychaeta</taxon>
        <taxon>Sedentaria</taxon>
        <taxon>Canalipalpata</taxon>
        <taxon>Sabellida</taxon>
        <taxon>Siboglinidae</taxon>
        <taxon>Ridgeia</taxon>
    </lineage>
</organism>
<feature type="repeat" description="ANK" evidence="3">
    <location>
        <begin position="36"/>
        <end position="68"/>
    </location>
</feature>
<dbReference type="Pfam" id="PF00023">
    <property type="entry name" value="Ank"/>
    <property type="match status" value="1"/>
</dbReference>
<feature type="domain" description="SOCS box" evidence="4">
    <location>
        <begin position="235"/>
        <end position="272"/>
    </location>
</feature>
<dbReference type="GO" id="GO:0035556">
    <property type="term" value="P:intracellular signal transduction"/>
    <property type="evidence" value="ECO:0007669"/>
    <property type="project" value="InterPro"/>
</dbReference>
<dbReference type="SUPFAM" id="SSF158235">
    <property type="entry name" value="SOCS box-like"/>
    <property type="match status" value="1"/>
</dbReference>
<dbReference type="PROSITE" id="PS50297">
    <property type="entry name" value="ANK_REP_REGION"/>
    <property type="match status" value="2"/>
</dbReference>
<feature type="repeat" description="ANK" evidence="3">
    <location>
        <begin position="102"/>
        <end position="134"/>
    </location>
</feature>
<dbReference type="SMART" id="SM00969">
    <property type="entry name" value="SOCS_box"/>
    <property type="match status" value="1"/>
</dbReference>
<comment type="caution">
    <text evidence="5">The sequence shown here is derived from an EMBL/GenBank/DDBJ whole genome shotgun (WGS) entry which is preliminary data.</text>
</comment>
<dbReference type="SUPFAM" id="SSF48403">
    <property type="entry name" value="Ankyrin repeat"/>
    <property type="match status" value="1"/>
</dbReference>
<reference evidence="5" key="1">
    <citation type="journal article" date="2023" name="Mol. Biol. Evol.">
        <title>Third-Generation Sequencing Reveals the Adaptive Role of the Epigenome in Three Deep-Sea Polychaetes.</title>
        <authorList>
            <person name="Perez M."/>
            <person name="Aroh O."/>
            <person name="Sun Y."/>
            <person name="Lan Y."/>
            <person name="Juniper S.K."/>
            <person name="Young C.R."/>
            <person name="Angers B."/>
            <person name="Qian P.Y."/>
        </authorList>
    </citation>
    <scope>NUCLEOTIDE SEQUENCE</scope>
    <source>
        <strain evidence="5">R07B-5</strain>
    </source>
</reference>
<dbReference type="SMART" id="SM00248">
    <property type="entry name" value="ANK"/>
    <property type="match status" value="4"/>
</dbReference>
<evidence type="ECO:0000259" key="4">
    <source>
        <dbReference type="PROSITE" id="PS50225"/>
    </source>
</evidence>
<accession>A0AAD9KPA4</accession>
<evidence type="ECO:0000256" key="3">
    <source>
        <dbReference type="PROSITE-ProRule" id="PRU00023"/>
    </source>
</evidence>
<proteinExistence type="predicted"/>
<dbReference type="InterPro" id="IPR036036">
    <property type="entry name" value="SOCS_box-like_dom_sf"/>
</dbReference>
<dbReference type="Proteomes" id="UP001209878">
    <property type="component" value="Unassembled WGS sequence"/>
</dbReference>
<dbReference type="CDD" id="cd03587">
    <property type="entry name" value="SOCS"/>
    <property type="match status" value="1"/>
</dbReference>
<dbReference type="Pfam" id="PF07525">
    <property type="entry name" value="SOCS_box"/>
    <property type="match status" value="1"/>
</dbReference>
<dbReference type="Gene3D" id="1.25.40.20">
    <property type="entry name" value="Ankyrin repeat-containing domain"/>
    <property type="match status" value="1"/>
</dbReference>
<evidence type="ECO:0000313" key="6">
    <source>
        <dbReference type="Proteomes" id="UP001209878"/>
    </source>
</evidence>
<dbReference type="PROSITE" id="PS50225">
    <property type="entry name" value="SOCS"/>
    <property type="match status" value="1"/>
</dbReference>
<dbReference type="EMBL" id="JAODUO010000759">
    <property type="protein sequence ID" value="KAK2174981.1"/>
    <property type="molecule type" value="Genomic_DNA"/>
</dbReference>
<keyword evidence="6" id="KW-1185">Reference proteome</keyword>
<dbReference type="PANTHER" id="PTHR24198:SF165">
    <property type="entry name" value="ANKYRIN REPEAT-CONTAINING PROTEIN-RELATED"/>
    <property type="match status" value="1"/>
</dbReference>
<dbReference type="Gene3D" id="1.10.750.20">
    <property type="entry name" value="SOCS box"/>
    <property type="match status" value="1"/>
</dbReference>
<dbReference type="PROSITE" id="PS50088">
    <property type="entry name" value="ANK_REPEAT"/>
    <property type="match status" value="2"/>
</dbReference>
<evidence type="ECO:0000256" key="2">
    <source>
        <dbReference type="ARBA" id="ARBA00023043"/>
    </source>
</evidence>
<sequence>MDQCNLFNAVNNNDAFYLQEVLIDYPDIDVNQALIASLTALHIAAEKGYSSCVTMLIAAGADVDKVDEHGCTALMSAIAGGQALVVVKLLQAGCDFRRANHRNTTALHYASRLGSAGLLQLLLMSGARPDIWNNDGNSPLSIAITNLSAETVQTLLLGCTHVDPNVLAPTDSCPYPLLFALENAQYLLALTMLMSGYRGVMEARTFFSKRESLESSVSDDTDLERLTFIKQSVFKPLSLQHSCRLVLRRSLGTNIWDKVEKLKLPEPLHNFVCFTELWTPLKLFTDIDLYSYFNANSDG</sequence>
<dbReference type="PANTHER" id="PTHR24198">
    <property type="entry name" value="ANKYRIN REPEAT AND PROTEIN KINASE DOMAIN-CONTAINING PROTEIN"/>
    <property type="match status" value="1"/>
</dbReference>
<evidence type="ECO:0000313" key="5">
    <source>
        <dbReference type="EMBL" id="KAK2174981.1"/>
    </source>
</evidence>
<dbReference type="InterPro" id="IPR001496">
    <property type="entry name" value="SOCS_box"/>
</dbReference>
<name>A0AAD9KPA4_RIDPI</name>
<keyword evidence="2 3" id="KW-0040">ANK repeat</keyword>
<keyword evidence="1" id="KW-0677">Repeat</keyword>
<gene>
    <name evidence="5" type="ORF">NP493_762g00017</name>
</gene>